<evidence type="ECO:0000313" key="3">
    <source>
        <dbReference type="Proteomes" id="UP000013041"/>
    </source>
</evidence>
<evidence type="ECO:0000313" key="2">
    <source>
        <dbReference type="EMBL" id="ENZ34025.1"/>
    </source>
</evidence>
<feature type="compositionally biased region" description="Basic and acidic residues" evidence="1">
    <location>
        <begin position="57"/>
        <end position="72"/>
    </location>
</feature>
<dbReference type="Proteomes" id="UP000013041">
    <property type="component" value="Unassembled WGS sequence"/>
</dbReference>
<organism evidence="2 3">
    <name type="scientific">Enterocloster bolteae 90B8</name>
    <dbReference type="NCBI Taxonomy" id="997897"/>
    <lineage>
        <taxon>Bacteria</taxon>
        <taxon>Bacillati</taxon>
        <taxon>Bacillota</taxon>
        <taxon>Clostridia</taxon>
        <taxon>Lachnospirales</taxon>
        <taxon>Lachnospiraceae</taxon>
        <taxon>Enterocloster</taxon>
    </lineage>
</organism>
<dbReference type="AlphaFoldDB" id="N9Z2X5"/>
<protein>
    <submittedName>
        <fullName evidence="2">Uncharacterized protein</fullName>
    </submittedName>
</protein>
<proteinExistence type="predicted"/>
<evidence type="ECO:0000256" key="1">
    <source>
        <dbReference type="SAM" id="MobiDB-lite"/>
    </source>
</evidence>
<feature type="region of interest" description="Disordered" evidence="1">
    <location>
        <begin position="40"/>
        <end position="72"/>
    </location>
</feature>
<reference evidence="2 3" key="1">
    <citation type="submission" date="2013-01" db="EMBL/GenBank/DDBJ databases">
        <title>The Genome Sequence of Clostridium bolteae 90B8.</title>
        <authorList>
            <consortium name="The Broad Institute Genome Sequencing Platform"/>
            <person name="Earl A."/>
            <person name="Ward D."/>
            <person name="Feldgarden M."/>
            <person name="Gevers D."/>
            <person name="Courvalin P."/>
            <person name="Lambert T."/>
            <person name="Walker B."/>
            <person name="Young S.K."/>
            <person name="Zeng Q."/>
            <person name="Gargeya S."/>
            <person name="Fitzgerald M."/>
            <person name="Haas B."/>
            <person name="Abouelleil A."/>
            <person name="Alvarado L."/>
            <person name="Arachchi H.M."/>
            <person name="Berlin A.M."/>
            <person name="Chapman S.B."/>
            <person name="Dewar J."/>
            <person name="Goldberg J."/>
            <person name="Griggs A."/>
            <person name="Gujja S."/>
            <person name="Hansen M."/>
            <person name="Howarth C."/>
            <person name="Imamovic A."/>
            <person name="Larimer J."/>
            <person name="McCowan C."/>
            <person name="Murphy C."/>
            <person name="Neiman D."/>
            <person name="Pearson M."/>
            <person name="Priest M."/>
            <person name="Roberts A."/>
            <person name="Saif S."/>
            <person name="Shea T."/>
            <person name="Sisk P."/>
            <person name="Sykes S."/>
            <person name="Wortman J."/>
            <person name="Nusbaum C."/>
            <person name="Birren B."/>
        </authorList>
    </citation>
    <scope>NUCLEOTIDE SEQUENCE [LARGE SCALE GENOMIC DNA]</scope>
    <source>
        <strain evidence="2 3">90B8</strain>
    </source>
</reference>
<comment type="caution">
    <text evidence="2">The sequence shown here is derived from an EMBL/GenBank/DDBJ whole genome shotgun (WGS) entry which is preliminary data.</text>
</comment>
<dbReference type="EMBL" id="AGYG01000029">
    <property type="protein sequence ID" value="ENZ34025.1"/>
    <property type="molecule type" value="Genomic_DNA"/>
</dbReference>
<name>N9Z2X5_9FIRM</name>
<sequence length="109" mass="11696">MRINRKGSTAGVKCAPLSVCFFSSGRTPCSSIRGIRVPGDGQTDVCEGPALDETGPEGEKEMGSEEKADHGKAPDAVVDAFHNAAYQLYNDTSFLRSRSFLLGIRLLCE</sequence>
<accession>N9Z2X5</accession>
<gene>
    <name evidence="2" type="ORF">HMPREF1097_04594</name>
</gene>
<dbReference type="HOGENOM" id="CLU_2179210_0_0_9"/>